<organism evidence="1 2">
    <name type="scientific">Populus tomentosa</name>
    <name type="common">Chinese white poplar</name>
    <dbReference type="NCBI Taxonomy" id="118781"/>
    <lineage>
        <taxon>Eukaryota</taxon>
        <taxon>Viridiplantae</taxon>
        <taxon>Streptophyta</taxon>
        <taxon>Embryophyta</taxon>
        <taxon>Tracheophyta</taxon>
        <taxon>Spermatophyta</taxon>
        <taxon>Magnoliopsida</taxon>
        <taxon>eudicotyledons</taxon>
        <taxon>Gunneridae</taxon>
        <taxon>Pentapetalae</taxon>
        <taxon>rosids</taxon>
        <taxon>fabids</taxon>
        <taxon>Malpighiales</taxon>
        <taxon>Salicaceae</taxon>
        <taxon>Saliceae</taxon>
        <taxon>Populus</taxon>
    </lineage>
</organism>
<protein>
    <recommendedName>
        <fullName evidence="3">ARM repeat superfamily protein</fullName>
    </recommendedName>
</protein>
<sequence length="313" mass="34061">MYLIVVTALRKGEKGGQSMDSYFPIFEEIQAAKDAEELLENPSFLDQNVALMAKANYFKPLLRLLSAVKKVAVKALQNLSNAPKNGLQMIRKGAVGALFEILYRQNSLSSPHLREQAAVIIMNLANSILRTFLARSQSPSGEEIRAKLSQFSAVQGLVQSFHCLAEDGDNNIILEHITLWLLEAGAFQLFVVQEIVAEAEIIPMLVQLLVFGTALAKQSAAISLKQLSKSLSTLSSPVKRRGLFSCLAAPVIRCCPVHLGIYTVESSFCILQANAPEPLVRMLGEADLGVCEALLDALLTLVDGQRLQNGGKV</sequence>
<evidence type="ECO:0008006" key="3">
    <source>
        <dbReference type="Google" id="ProtNLM"/>
    </source>
</evidence>
<dbReference type="AlphaFoldDB" id="A0A8X7Y9S7"/>
<accession>A0A8X7Y9S7</accession>
<dbReference type="PANTHER" id="PTHR45958:SF8">
    <property type="entry name" value="U-BOX DOMAIN-CONTAINING PROTEIN 44-LIKE"/>
    <property type="match status" value="1"/>
</dbReference>
<gene>
    <name evidence="1" type="ORF">POTOM_050020</name>
</gene>
<dbReference type="EMBL" id="JAAWWB010000030">
    <property type="protein sequence ID" value="KAG6745527.1"/>
    <property type="molecule type" value="Genomic_DNA"/>
</dbReference>
<keyword evidence="2" id="KW-1185">Reference proteome</keyword>
<evidence type="ECO:0000313" key="2">
    <source>
        <dbReference type="Proteomes" id="UP000886885"/>
    </source>
</evidence>
<comment type="caution">
    <text evidence="1">The sequence shown here is derived from an EMBL/GenBank/DDBJ whole genome shotgun (WGS) entry which is preliminary data.</text>
</comment>
<dbReference type="OrthoDB" id="7537227at2759"/>
<dbReference type="InterPro" id="IPR052608">
    <property type="entry name" value="U-box_domain_protein"/>
</dbReference>
<dbReference type="PANTHER" id="PTHR45958">
    <property type="entry name" value="RING-TYPE E3 UBIQUITIN TRANSFERASE"/>
    <property type="match status" value="1"/>
</dbReference>
<dbReference type="Proteomes" id="UP000886885">
    <property type="component" value="Chromosome 15D"/>
</dbReference>
<evidence type="ECO:0000313" key="1">
    <source>
        <dbReference type="EMBL" id="KAG6745527.1"/>
    </source>
</evidence>
<reference evidence="1" key="1">
    <citation type="journal article" date="2020" name="bioRxiv">
        <title>Hybrid origin of Populus tomentosa Carr. identified through genome sequencing and phylogenomic analysis.</title>
        <authorList>
            <person name="An X."/>
            <person name="Gao K."/>
            <person name="Chen Z."/>
            <person name="Li J."/>
            <person name="Yang X."/>
            <person name="Yang X."/>
            <person name="Zhou J."/>
            <person name="Guo T."/>
            <person name="Zhao T."/>
            <person name="Huang S."/>
            <person name="Miao D."/>
            <person name="Khan W.U."/>
            <person name="Rao P."/>
            <person name="Ye M."/>
            <person name="Lei B."/>
            <person name="Liao W."/>
            <person name="Wang J."/>
            <person name="Ji L."/>
            <person name="Li Y."/>
            <person name="Guo B."/>
            <person name="Mustafa N.S."/>
            <person name="Li S."/>
            <person name="Yun Q."/>
            <person name="Keller S.R."/>
            <person name="Mao J."/>
            <person name="Zhang R."/>
            <person name="Strauss S.H."/>
        </authorList>
    </citation>
    <scope>NUCLEOTIDE SEQUENCE</scope>
    <source>
        <strain evidence="1">GM15</strain>
        <tissue evidence="1">Leaf</tissue>
    </source>
</reference>
<proteinExistence type="predicted"/>
<name>A0A8X7Y9S7_POPTO</name>